<dbReference type="GO" id="GO:0005737">
    <property type="term" value="C:cytoplasm"/>
    <property type="evidence" value="ECO:0007669"/>
    <property type="project" value="UniProtKB-SubCell"/>
</dbReference>
<dbReference type="FunFam" id="3.40.50.300:FF:000183">
    <property type="entry name" value="ABC transporter ATP-binding protein yjjK"/>
    <property type="match status" value="1"/>
</dbReference>
<keyword evidence="9 12" id="KW-0810">Translation regulation</keyword>
<dbReference type="SMART" id="SM00382">
    <property type="entry name" value="AAA"/>
    <property type="match status" value="2"/>
</dbReference>
<evidence type="ECO:0000256" key="8">
    <source>
        <dbReference type="ARBA" id="ARBA00022840"/>
    </source>
</evidence>
<comment type="caution">
    <text evidence="14">The sequence shown here is derived from an EMBL/GenBank/DDBJ whole genome shotgun (WGS) entry which is preliminary data.</text>
</comment>
<comment type="similarity">
    <text evidence="1 12">Belongs to the ABC transporter superfamily. ABCF family. Translational throttle EttA subfamily.</text>
</comment>
<dbReference type="SUPFAM" id="SSF52540">
    <property type="entry name" value="P-loop containing nucleoside triphosphate hydrolases"/>
    <property type="match status" value="2"/>
</dbReference>
<dbReference type="HAMAP" id="MF_00847">
    <property type="entry name" value="EttA"/>
    <property type="match status" value="1"/>
</dbReference>
<feature type="region of interest" description="PtIM" evidence="12">
    <location>
        <begin position="236"/>
        <end position="316"/>
    </location>
</feature>
<keyword evidence="10 12" id="KW-0694">RNA-binding</keyword>
<evidence type="ECO:0000256" key="7">
    <source>
        <dbReference type="ARBA" id="ARBA00022801"/>
    </source>
</evidence>
<sequence>MARQFIYHMSGLNKAYGAKKILENVNLSFYPDAKIGILGPNGAGKSTVLRIIAGLDKEYTGEAWLAEGATIGYLEQEPHLDADKTVLENVMEGVAKKTAILERYNELMMNYSDETAEEGSKLQDVIDSQNLWDLESQVEMAMDALRCPPGDSDVTSLSGGERRRVALCRLLLSQPDLLLLDEPTNHLDAETIAWLEKHLRAYPGAVMMITHDRYFLDNVTGWILELDRGRGIPYEGNYSAYLLAKAKRMAQENREDASRQKAISREQEWIASSPKARQAKSKARIKSYEQLVDAADKQRPGDAQIIIPVSERLGQVVIEMDGISKGYGDQLLIDGLSIKLPPGGIVGVIGPNGAGKTTLFRMITGQEKPDAGTLRLGDTVQLGYVDQSRDALDGNKTVWEEISGGAEIIKLGKFDMNSRAYCGAFNFKGGDQQQKVGNLSGGQRNRVHLAKMLKAGGNVLLLDEPTNDLDTETLSALEDALEKFAGCAVIISHDRMFLDRLATHILAFEGDSHVEWFEGNFEDYEADKVRRLGADALNPSRVTYKRLTR</sequence>
<dbReference type="InterPro" id="IPR003439">
    <property type="entry name" value="ABC_transporter-like_ATP-bd"/>
</dbReference>
<reference evidence="14 15" key="1">
    <citation type="journal article" date="2018" name="Sci. Rep.">
        <title>Rhizobium tumorigenes sp. nov., a novel plant tumorigenic bacterium isolated from cane gall tumors on thornless blackberry.</title>
        <authorList>
            <person name="Kuzmanovi N."/>
            <person name="Smalla K."/>
            <person name="Gronow S."/>
            <person name="PuBawska J."/>
        </authorList>
    </citation>
    <scope>NUCLEOTIDE SEQUENCE [LARGE SCALE GENOMIC DNA]</scope>
    <source>
        <strain evidence="14 15">CCBAU 85046</strain>
    </source>
</reference>
<evidence type="ECO:0000256" key="1">
    <source>
        <dbReference type="ARBA" id="ARBA00005868"/>
    </source>
</evidence>
<dbReference type="NCBIfam" id="TIGR03719">
    <property type="entry name" value="ABC_ABC_ChvD"/>
    <property type="match status" value="1"/>
</dbReference>
<dbReference type="PROSITE" id="PS50893">
    <property type="entry name" value="ABC_TRANSPORTER_2"/>
    <property type="match status" value="2"/>
</dbReference>
<dbReference type="Pfam" id="PF12848">
    <property type="entry name" value="ABC_tran_Xtn"/>
    <property type="match status" value="1"/>
</dbReference>
<comment type="domain">
    <text evidence="12">The P-site tRNA interaction motif (PtIM domain) probably interacts with the P-site tRNA(fMet) as well as the 23S rRNA.</text>
</comment>
<evidence type="ECO:0000313" key="14">
    <source>
        <dbReference type="EMBL" id="PZM13664.1"/>
    </source>
</evidence>
<dbReference type="OrthoDB" id="9808609at2"/>
<feature type="domain" description="ABC transporter" evidence="13">
    <location>
        <begin position="7"/>
        <end position="253"/>
    </location>
</feature>
<evidence type="ECO:0000256" key="9">
    <source>
        <dbReference type="ARBA" id="ARBA00022845"/>
    </source>
</evidence>
<dbReference type="Pfam" id="PF00005">
    <property type="entry name" value="ABC_tran"/>
    <property type="match status" value="2"/>
</dbReference>
<comment type="function">
    <text evidence="12">A translation factor that gates the progression of the 70S ribosomal initiation complex (IC, containing tRNA(fMet) in the P-site) into the translation elongation cycle by using a mechanism sensitive to the ATP/ADP ratio. Binds to the 70S ribosome E-site where it modulates the state of the translating ribosome during subunit translocation. ATP hydrolysis probably frees it from the ribosome, which can enter the elongation phase.</text>
</comment>
<accession>A0A2W4D8X8</accession>
<comment type="catalytic activity">
    <reaction evidence="12">
        <text>ATP + H2O = ADP + phosphate + H(+)</text>
        <dbReference type="Rhea" id="RHEA:13065"/>
        <dbReference type="ChEBI" id="CHEBI:15377"/>
        <dbReference type="ChEBI" id="CHEBI:15378"/>
        <dbReference type="ChEBI" id="CHEBI:30616"/>
        <dbReference type="ChEBI" id="CHEBI:43474"/>
        <dbReference type="ChEBI" id="CHEBI:456216"/>
    </reaction>
</comment>
<feature type="domain" description="ABC transporter" evidence="13">
    <location>
        <begin position="318"/>
        <end position="537"/>
    </location>
</feature>
<evidence type="ECO:0000256" key="12">
    <source>
        <dbReference type="HAMAP-Rule" id="MF_00847"/>
    </source>
</evidence>
<keyword evidence="6 12" id="KW-0547">Nucleotide-binding</keyword>
<evidence type="ECO:0000256" key="3">
    <source>
        <dbReference type="ARBA" id="ARBA00022555"/>
    </source>
</evidence>
<dbReference type="GO" id="GO:0045900">
    <property type="term" value="P:negative regulation of translational elongation"/>
    <property type="evidence" value="ECO:0007669"/>
    <property type="project" value="UniProtKB-UniRule"/>
</dbReference>
<keyword evidence="5 12" id="KW-0677">Repeat</keyword>
<comment type="domain">
    <text evidence="12">The arm domain is inserted in the first ABC transporter domain. Probably contacts ribosomal protein L1.</text>
</comment>
<dbReference type="CDD" id="cd03221">
    <property type="entry name" value="ABCF_EF-3"/>
    <property type="match status" value="2"/>
</dbReference>
<dbReference type="InterPro" id="IPR032781">
    <property type="entry name" value="ABC_tran_Xtn"/>
</dbReference>
<keyword evidence="3 12" id="KW-0820">tRNA-binding</keyword>
<dbReference type="PANTHER" id="PTHR43858">
    <property type="entry name" value="ENERGY-DEPENDENT TRANSLATIONAL THROTTLE PROTEIN ETTA"/>
    <property type="match status" value="1"/>
</dbReference>
<dbReference type="GO" id="GO:0005524">
    <property type="term" value="F:ATP binding"/>
    <property type="evidence" value="ECO:0007669"/>
    <property type="project" value="UniProtKB-UniRule"/>
</dbReference>
<keyword evidence="2 12" id="KW-0963">Cytoplasm</keyword>
<protein>
    <recommendedName>
        <fullName evidence="12">Energy-dependent translational throttle protein EttA</fullName>
        <ecNumber evidence="12">3.6.1.-</ecNumber>
    </recommendedName>
    <alternativeName>
        <fullName evidence="12">Translational regulatory factor EttA</fullName>
    </alternativeName>
</protein>
<evidence type="ECO:0000256" key="5">
    <source>
        <dbReference type="ARBA" id="ARBA00022737"/>
    </source>
</evidence>
<keyword evidence="11 12" id="KW-0648">Protein biosynthesis</keyword>
<dbReference type="RefSeq" id="WP_111160514.1">
    <property type="nucleotide sequence ID" value="NZ_PCDP01000035.1"/>
</dbReference>
<dbReference type="EMBL" id="PCDP01000035">
    <property type="protein sequence ID" value="PZM13664.1"/>
    <property type="molecule type" value="Genomic_DNA"/>
</dbReference>
<comment type="subcellular location">
    <subcellularLocation>
        <location evidence="12">Cytoplasm</location>
    </subcellularLocation>
    <text evidence="12">Associates with ribosomes and polysomes.</text>
</comment>
<name>A0A2W4D8X8_9HYPH</name>
<evidence type="ECO:0000256" key="4">
    <source>
        <dbReference type="ARBA" id="ARBA00022730"/>
    </source>
</evidence>
<dbReference type="AlphaFoldDB" id="A0A2W4D8X8"/>
<dbReference type="PROSITE" id="PS00211">
    <property type="entry name" value="ABC_TRANSPORTER_1"/>
    <property type="match status" value="1"/>
</dbReference>
<evidence type="ECO:0000256" key="2">
    <source>
        <dbReference type="ARBA" id="ARBA00022490"/>
    </source>
</evidence>
<dbReference type="FunFam" id="3.40.50.300:FF:000011">
    <property type="entry name" value="Putative ABC transporter ATP-binding component"/>
    <property type="match status" value="1"/>
</dbReference>
<dbReference type="GO" id="GO:0006412">
    <property type="term" value="P:translation"/>
    <property type="evidence" value="ECO:0007669"/>
    <property type="project" value="UniProtKB-KW"/>
</dbReference>
<gene>
    <name evidence="12" type="primary">ettA</name>
    <name evidence="14" type="ORF">CPY51_12300</name>
</gene>
<evidence type="ECO:0000256" key="11">
    <source>
        <dbReference type="ARBA" id="ARBA00022917"/>
    </source>
</evidence>
<dbReference type="GO" id="GO:0043022">
    <property type="term" value="F:ribosome binding"/>
    <property type="evidence" value="ECO:0007669"/>
    <property type="project" value="UniProtKB-UniRule"/>
</dbReference>
<dbReference type="InterPro" id="IPR003593">
    <property type="entry name" value="AAA+_ATPase"/>
</dbReference>
<comment type="subunit">
    <text evidence="12">Monomer. Probably contacts ribosomal proteins L1, L5, L33 and S7, the 16S and 23S rRNA and the P-site containing tRNA(fMet).</text>
</comment>
<keyword evidence="4 12" id="KW-0699">rRNA-binding</keyword>
<dbReference type="PANTHER" id="PTHR43858:SF1">
    <property type="entry name" value="ABC TRANSPORTER-RELATED PROTEIN"/>
    <property type="match status" value="1"/>
</dbReference>
<dbReference type="InterPro" id="IPR022374">
    <property type="entry name" value="EttA"/>
</dbReference>
<dbReference type="EC" id="3.6.1.-" evidence="12"/>
<organism evidence="14 15">
    <name type="scientific">Rhizobium tubonense</name>
    <dbReference type="NCBI Taxonomy" id="484088"/>
    <lineage>
        <taxon>Bacteria</taxon>
        <taxon>Pseudomonadati</taxon>
        <taxon>Pseudomonadota</taxon>
        <taxon>Alphaproteobacteria</taxon>
        <taxon>Hyphomicrobiales</taxon>
        <taxon>Rhizobiaceae</taxon>
        <taxon>Rhizobium/Agrobacterium group</taxon>
        <taxon>Rhizobium</taxon>
    </lineage>
</organism>
<keyword evidence="7 12" id="KW-0378">Hydrolase</keyword>
<dbReference type="Gene3D" id="3.40.50.300">
    <property type="entry name" value="P-loop containing nucleotide triphosphate hydrolases"/>
    <property type="match status" value="2"/>
</dbReference>
<dbReference type="InterPro" id="IPR017871">
    <property type="entry name" value="ABC_transporter-like_CS"/>
</dbReference>
<dbReference type="GO" id="GO:0016887">
    <property type="term" value="F:ATP hydrolysis activity"/>
    <property type="evidence" value="ECO:0007669"/>
    <property type="project" value="UniProtKB-UniRule"/>
</dbReference>
<dbReference type="NCBIfam" id="NF008775">
    <property type="entry name" value="PRK11819.1"/>
    <property type="match status" value="1"/>
</dbReference>
<evidence type="ECO:0000256" key="6">
    <source>
        <dbReference type="ARBA" id="ARBA00022741"/>
    </source>
</evidence>
<dbReference type="Proteomes" id="UP000248925">
    <property type="component" value="Unassembled WGS sequence"/>
</dbReference>
<evidence type="ECO:0000256" key="10">
    <source>
        <dbReference type="ARBA" id="ARBA00022884"/>
    </source>
</evidence>
<proteinExistence type="inferred from homology"/>
<feature type="binding site" evidence="12">
    <location>
        <begin position="39"/>
        <end position="46"/>
    </location>
    <ligand>
        <name>ATP</name>
        <dbReference type="ChEBI" id="CHEBI:30616"/>
        <label>1</label>
    </ligand>
</feature>
<dbReference type="GO" id="GO:0019843">
    <property type="term" value="F:rRNA binding"/>
    <property type="evidence" value="ECO:0007669"/>
    <property type="project" value="UniProtKB-UniRule"/>
</dbReference>
<dbReference type="GO" id="GO:0000049">
    <property type="term" value="F:tRNA binding"/>
    <property type="evidence" value="ECO:0007669"/>
    <property type="project" value="UniProtKB-UniRule"/>
</dbReference>
<keyword evidence="15" id="KW-1185">Reference proteome</keyword>
<evidence type="ECO:0000313" key="15">
    <source>
        <dbReference type="Proteomes" id="UP000248925"/>
    </source>
</evidence>
<keyword evidence="8 12" id="KW-0067">ATP-binding</keyword>
<feature type="binding site" evidence="12">
    <location>
        <begin position="350"/>
        <end position="357"/>
    </location>
    <ligand>
        <name>ATP</name>
        <dbReference type="ChEBI" id="CHEBI:30616"/>
        <label>2</label>
    </ligand>
</feature>
<dbReference type="InterPro" id="IPR027417">
    <property type="entry name" value="P-loop_NTPase"/>
</dbReference>
<comment type="caution">
    <text evidence="12">Lacks conserved residue(s) required for the propagation of feature annotation.</text>
</comment>
<evidence type="ECO:0000259" key="13">
    <source>
        <dbReference type="PROSITE" id="PS50893"/>
    </source>
</evidence>